<dbReference type="Proteomes" id="UP001165044">
    <property type="component" value="Unassembled WGS sequence"/>
</dbReference>
<feature type="signal peptide" evidence="2">
    <location>
        <begin position="1"/>
        <end position="26"/>
    </location>
</feature>
<accession>A0ABQ5PV33</accession>
<proteinExistence type="predicted"/>
<feature type="compositionally biased region" description="Basic and acidic residues" evidence="1">
    <location>
        <begin position="44"/>
        <end position="57"/>
    </location>
</feature>
<name>A0ABQ5PV33_9BACT</name>
<feature type="region of interest" description="Disordered" evidence="1">
    <location>
        <begin position="25"/>
        <end position="89"/>
    </location>
</feature>
<evidence type="ECO:0000256" key="2">
    <source>
        <dbReference type="SAM" id="SignalP"/>
    </source>
</evidence>
<comment type="caution">
    <text evidence="3">The sequence shown here is derived from an EMBL/GenBank/DDBJ whole genome shotgun (WGS) entry which is preliminary data.</text>
</comment>
<gene>
    <name evidence="3" type="ORF">GETHED_06740</name>
</gene>
<protein>
    <recommendedName>
        <fullName evidence="5">DUF4832 domain-containing protein</fullName>
    </recommendedName>
</protein>
<evidence type="ECO:0000313" key="4">
    <source>
        <dbReference type="Proteomes" id="UP001165044"/>
    </source>
</evidence>
<keyword evidence="4" id="KW-1185">Reference proteome</keyword>
<dbReference type="EMBL" id="BSDC01000001">
    <property type="protein sequence ID" value="GLH66310.1"/>
    <property type="molecule type" value="Genomic_DNA"/>
</dbReference>
<feature type="chain" id="PRO_5046614040" description="DUF4832 domain-containing protein" evidence="2">
    <location>
        <begin position="27"/>
        <end position="292"/>
    </location>
</feature>
<evidence type="ECO:0008006" key="5">
    <source>
        <dbReference type="Google" id="ProtNLM"/>
    </source>
</evidence>
<reference evidence="3" key="1">
    <citation type="journal article" date="2023" name="Antonie Van Leeuwenhoek">
        <title>Mesoterricola silvestris gen. nov., sp. nov., Mesoterricola sediminis sp. nov., Geothrix oryzae sp. nov., Geothrix edaphica sp. nov., Geothrix rubra sp. nov., and Geothrix limicola sp. nov., six novel members of Acidobacteriota isolated from soils.</title>
        <authorList>
            <person name="Itoh H."/>
            <person name="Sugisawa Y."/>
            <person name="Mise K."/>
            <person name="Xu Z."/>
            <person name="Kuniyasu M."/>
            <person name="Ushijima N."/>
            <person name="Kawano K."/>
            <person name="Kobayashi E."/>
            <person name="Shiratori Y."/>
            <person name="Masuda Y."/>
            <person name="Senoo K."/>
        </authorList>
    </citation>
    <scope>NUCLEOTIDE SEQUENCE</scope>
    <source>
        <strain evidence="3">Red802</strain>
    </source>
</reference>
<sequence>MRSHSPQFHVATVFSGLLMASTLCSASPQQDRGRRESPQPVRPMVERASPEISRPDNPRSVAGPTTDRMDRMDRHPGPRTREVDPRPEALAPRVSSVGLYPGTRVVVPPAWHRCTTFPTGFYWRQRDLMAEIQWLSRRGFVPVTALGDTVEALTDYVQVPSGWRAYGVSVPAGGTVQIEVQHSNLGWFRLMLVDKWGRPGPGMLQAAIAPQPILVTYKNPGKEATAVYVIVDDPAWWSDAKNPYTLVLRRDWDPARVDLSGVKMVAGLWGASPSVSAEFRGPSLTGPAVFPH</sequence>
<keyword evidence="2" id="KW-0732">Signal</keyword>
<evidence type="ECO:0000313" key="3">
    <source>
        <dbReference type="EMBL" id="GLH66310.1"/>
    </source>
</evidence>
<feature type="compositionally biased region" description="Basic and acidic residues" evidence="1">
    <location>
        <begin position="67"/>
        <end position="87"/>
    </location>
</feature>
<evidence type="ECO:0000256" key="1">
    <source>
        <dbReference type="SAM" id="MobiDB-lite"/>
    </source>
</evidence>
<organism evidence="3 4">
    <name type="scientific">Geothrix edaphica</name>
    <dbReference type="NCBI Taxonomy" id="2927976"/>
    <lineage>
        <taxon>Bacteria</taxon>
        <taxon>Pseudomonadati</taxon>
        <taxon>Acidobacteriota</taxon>
        <taxon>Holophagae</taxon>
        <taxon>Holophagales</taxon>
        <taxon>Holophagaceae</taxon>
        <taxon>Geothrix</taxon>
    </lineage>
</organism>